<accession>A0A814NF94</accession>
<evidence type="ECO:0000313" key="3">
    <source>
        <dbReference type="EMBL" id="CAF1283013.1"/>
    </source>
</evidence>
<evidence type="ECO:0000313" key="5">
    <source>
        <dbReference type="Proteomes" id="UP000663870"/>
    </source>
</evidence>
<evidence type="ECO:0000313" key="4">
    <source>
        <dbReference type="Proteomes" id="UP000663854"/>
    </source>
</evidence>
<proteinExistence type="predicted"/>
<dbReference type="EMBL" id="CAJNOL010001083">
    <property type="protein sequence ID" value="CAF1283013.1"/>
    <property type="molecule type" value="Genomic_DNA"/>
</dbReference>
<organism evidence="2 4">
    <name type="scientific">Rotaria sordida</name>
    <dbReference type="NCBI Taxonomy" id="392033"/>
    <lineage>
        <taxon>Eukaryota</taxon>
        <taxon>Metazoa</taxon>
        <taxon>Spiralia</taxon>
        <taxon>Gnathifera</taxon>
        <taxon>Rotifera</taxon>
        <taxon>Eurotatoria</taxon>
        <taxon>Bdelloidea</taxon>
        <taxon>Philodinida</taxon>
        <taxon>Philodinidae</taxon>
        <taxon>Rotaria</taxon>
    </lineage>
</organism>
<dbReference type="Proteomes" id="UP000663854">
    <property type="component" value="Unassembled WGS sequence"/>
</dbReference>
<sequence>MNDSNVNIVGLSDEILLTIFKKLNNFDVLYSLVGVNHKLDRIACDIAFTRDVDLMMISSNEGDVSTTDAILDRFCSDIIPRIHNNMESLTVQASLLQRVLHANSYPNLHKLTLVNLKLSMDSHIFDENLLFDPTFKHQISELIIKSDYKISSTSEQKFLTDVYVKIFVLLPNLKYFDSDVYYDYYFSQALTSDLSFPKYYSSNIAYLRMKMCYFDDCLYLLDGRLSQLHTFIVDLKHIHEPSAIHLSSSRLIRNSLKLINNAKSLLHLKCFSLYVHTPMVEFDSLVIPLLHRMLHLEKLTLSVHVRHRSSFIDGIHLDKNILNISVSPPRRRLRRNHKQSTENSHDAETLSKSSLHDHASSIDRTSSNEVIEDVDL</sequence>
<evidence type="ECO:0008006" key="6">
    <source>
        <dbReference type="Google" id="ProtNLM"/>
    </source>
</evidence>
<gene>
    <name evidence="3" type="ORF">JXQ802_LOCUS28591</name>
    <name evidence="2" type="ORF">PYM288_LOCUS19108</name>
</gene>
<protein>
    <recommendedName>
        <fullName evidence="6">F-box domain-containing protein</fullName>
    </recommendedName>
</protein>
<dbReference type="EMBL" id="CAJNOH010000620">
    <property type="protein sequence ID" value="CAF1089725.1"/>
    <property type="molecule type" value="Genomic_DNA"/>
</dbReference>
<dbReference type="AlphaFoldDB" id="A0A814NF94"/>
<comment type="caution">
    <text evidence="2">The sequence shown here is derived from an EMBL/GenBank/DDBJ whole genome shotgun (WGS) entry which is preliminary data.</text>
</comment>
<reference evidence="2" key="1">
    <citation type="submission" date="2021-02" db="EMBL/GenBank/DDBJ databases">
        <authorList>
            <person name="Nowell W R."/>
        </authorList>
    </citation>
    <scope>NUCLEOTIDE SEQUENCE</scope>
</reference>
<feature type="compositionally biased region" description="Basic residues" evidence="1">
    <location>
        <begin position="329"/>
        <end position="338"/>
    </location>
</feature>
<evidence type="ECO:0000256" key="1">
    <source>
        <dbReference type="SAM" id="MobiDB-lite"/>
    </source>
</evidence>
<name>A0A814NF94_9BILA</name>
<keyword evidence="5" id="KW-1185">Reference proteome</keyword>
<feature type="region of interest" description="Disordered" evidence="1">
    <location>
        <begin position="328"/>
        <end position="376"/>
    </location>
</feature>
<evidence type="ECO:0000313" key="2">
    <source>
        <dbReference type="EMBL" id="CAF1089725.1"/>
    </source>
</evidence>
<dbReference type="Proteomes" id="UP000663870">
    <property type="component" value="Unassembled WGS sequence"/>
</dbReference>
<feature type="compositionally biased region" description="Basic and acidic residues" evidence="1">
    <location>
        <begin position="339"/>
        <end position="361"/>
    </location>
</feature>